<evidence type="ECO:0000256" key="8">
    <source>
        <dbReference type="ARBA" id="ARBA00022679"/>
    </source>
</evidence>
<dbReference type="InterPro" id="IPR036097">
    <property type="entry name" value="HisK_dim/P_sf"/>
</dbReference>
<keyword evidence="11 19" id="KW-0418">Kinase</keyword>
<reference evidence="19 20" key="1">
    <citation type="journal article" date="2024" name="Front. Plant Sci.">
        <title>Comprehensive phenomic and genomic studies of the species, Pectobacterium cacticida and proposal for reclassification as Alcorniella cacticida comb. nov.</title>
        <authorList>
            <person name="Jonca J."/>
            <person name="Pirhonen M."/>
            <person name="Waleron M.M."/>
            <person name="Gawor J."/>
            <person name="Mrozik A."/>
            <person name="Smoktunowicz M."/>
            <person name="Waleron K."/>
            <person name="Waleron M."/>
        </authorList>
    </citation>
    <scope>NUCLEOTIDE SEQUENCE [LARGE SCALE GENOMIC DNA]</scope>
    <source>
        <strain evidence="19 20">DPMP6</strain>
    </source>
</reference>
<keyword evidence="12" id="KW-0067">ATP-binding</keyword>
<dbReference type="InterPro" id="IPR050428">
    <property type="entry name" value="TCS_sensor_his_kinase"/>
</dbReference>
<feature type="domain" description="HAMP" evidence="18">
    <location>
        <begin position="183"/>
        <end position="235"/>
    </location>
</feature>
<accession>A0ABZ2GAD6</accession>
<gene>
    <name evidence="19" type="primary">qseC</name>
    <name evidence="19" type="ORF">QNA12_01960</name>
</gene>
<dbReference type="RefSeq" id="WP_264497177.1">
    <property type="nucleotide sequence ID" value="NZ_CP109947.1"/>
</dbReference>
<dbReference type="Pfam" id="PF02518">
    <property type="entry name" value="HATPase_c"/>
    <property type="match status" value="1"/>
</dbReference>
<keyword evidence="10" id="KW-0547">Nucleotide-binding</keyword>
<dbReference type="InterPro" id="IPR004358">
    <property type="entry name" value="Sig_transdc_His_kin-like_C"/>
</dbReference>
<dbReference type="SMART" id="SM00388">
    <property type="entry name" value="HisKA"/>
    <property type="match status" value="1"/>
</dbReference>
<dbReference type="SMART" id="SM00387">
    <property type="entry name" value="HATPase_c"/>
    <property type="match status" value="1"/>
</dbReference>
<evidence type="ECO:0000256" key="15">
    <source>
        <dbReference type="ARBA" id="ARBA00023136"/>
    </source>
</evidence>
<dbReference type="InterPro" id="IPR003661">
    <property type="entry name" value="HisK_dim/P_dom"/>
</dbReference>
<evidence type="ECO:0000259" key="18">
    <source>
        <dbReference type="PROSITE" id="PS50885"/>
    </source>
</evidence>
<dbReference type="InterPro" id="IPR059132">
    <property type="entry name" value="QseC"/>
</dbReference>
<comment type="catalytic activity">
    <reaction evidence="1">
        <text>ATP + protein L-histidine = ADP + protein N-phospho-L-histidine.</text>
        <dbReference type="EC" id="2.7.13.3"/>
    </reaction>
</comment>
<proteinExistence type="predicted"/>
<protein>
    <recommendedName>
        <fullName evidence="4">Sensor protein QseC</fullName>
        <ecNumber evidence="3">2.7.13.3</ecNumber>
    </recommendedName>
</protein>
<dbReference type="Gene3D" id="1.10.287.130">
    <property type="match status" value="1"/>
</dbReference>
<keyword evidence="6" id="KW-0997">Cell inner membrane</keyword>
<keyword evidence="15 16" id="KW-0472">Membrane</keyword>
<keyword evidence="13 16" id="KW-1133">Transmembrane helix</keyword>
<feature type="domain" description="Histidine kinase" evidence="17">
    <location>
        <begin position="243"/>
        <end position="453"/>
    </location>
</feature>
<evidence type="ECO:0000256" key="3">
    <source>
        <dbReference type="ARBA" id="ARBA00012438"/>
    </source>
</evidence>
<dbReference type="NCBIfam" id="NF007664">
    <property type="entry name" value="PRK10337.1"/>
    <property type="match status" value="1"/>
</dbReference>
<dbReference type="Gene3D" id="1.20.5.1040">
    <property type="entry name" value="Sensor protein qsec"/>
    <property type="match status" value="2"/>
</dbReference>
<evidence type="ECO:0000313" key="19">
    <source>
        <dbReference type="EMBL" id="WWO38821.1"/>
    </source>
</evidence>
<evidence type="ECO:0000256" key="4">
    <source>
        <dbReference type="ARBA" id="ARBA00017234"/>
    </source>
</evidence>
<keyword evidence="5" id="KW-1003">Cell membrane</keyword>
<dbReference type="PROSITE" id="PS50109">
    <property type="entry name" value="HIS_KIN"/>
    <property type="match status" value="1"/>
</dbReference>
<dbReference type="PANTHER" id="PTHR45436:SF14">
    <property type="entry name" value="SENSOR PROTEIN QSEC"/>
    <property type="match status" value="1"/>
</dbReference>
<dbReference type="InterPro" id="IPR003660">
    <property type="entry name" value="HAMP_dom"/>
</dbReference>
<dbReference type="PRINTS" id="PR00344">
    <property type="entry name" value="BCTRLSENSOR"/>
</dbReference>
<dbReference type="InterPro" id="IPR036890">
    <property type="entry name" value="HATPase_C_sf"/>
</dbReference>
<dbReference type="PANTHER" id="PTHR45436">
    <property type="entry name" value="SENSOR HISTIDINE KINASE YKOH"/>
    <property type="match status" value="1"/>
</dbReference>
<feature type="transmembrane region" description="Helical" evidence="16">
    <location>
        <begin position="164"/>
        <end position="182"/>
    </location>
</feature>
<keyword evidence="14" id="KW-0902">Two-component regulatory system</keyword>
<keyword evidence="20" id="KW-1185">Reference proteome</keyword>
<dbReference type="CDD" id="cd00082">
    <property type="entry name" value="HisKA"/>
    <property type="match status" value="1"/>
</dbReference>
<evidence type="ECO:0000256" key="11">
    <source>
        <dbReference type="ARBA" id="ARBA00022777"/>
    </source>
</evidence>
<evidence type="ECO:0000256" key="14">
    <source>
        <dbReference type="ARBA" id="ARBA00023012"/>
    </source>
</evidence>
<dbReference type="InterPro" id="IPR013727">
    <property type="entry name" value="2CSK_N"/>
</dbReference>
<dbReference type="GO" id="GO:0004673">
    <property type="term" value="F:protein histidine kinase activity"/>
    <property type="evidence" value="ECO:0007669"/>
    <property type="project" value="UniProtKB-EC"/>
</dbReference>
<dbReference type="Pfam" id="PF00512">
    <property type="entry name" value="HisKA"/>
    <property type="match status" value="1"/>
</dbReference>
<evidence type="ECO:0000313" key="20">
    <source>
        <dbReference type="Proteomes" id="UP001379444"/>
    </source>
</evidence>
<dbReference type="Pfam" id="PF08521">
    <property type="entry name" value="2CSK_N"/>
    <property type="match status" value="1"/>
</dbReference>
<evidence type="ECO:0000256" key="10">
    <source>
        <dbReference type="ARBA" id="ARBA00022741"/>
    </source>
</evidence>
<evidence type="ECO:0000256" key="1">
    <source>
        <dbReference type="ARBA" id="ARBA00000085"/>
    </source>
</evidence>
<dbReference type="InterPro" id="IPR005467">
    <property type="entry name" value="His_kinase_dom"/>
</dbReference>
<evidence type="ECO:0000256" key="2">
    <source>
        <dbReference type="ARBA" id="ARBA00004429"/>
    </source>
</evidence>
<keyword evidence="8 19" id="KW-0808">Transferase</keyword>
<evidence type="ECO:0000256" key="7">
    <source>
        <dbReference type="ARBA" id="ARBA00022553"/>
    </source>
</evidence>
<dbReference type="Gene3D" id="3.30.565.10">
    <property type="entry name" value="Histidine kinase-like ATPase, C-terminal domain"/>
    <property type="match status" value="1"/>
</dbReference>
<evidence type="ECO:0000256" key="12">
    <source>
        <dbReference type="ARBA" id="ARBA00022840"/>
    </source>
</evidence>
<dbReference type="SUPFAM" id="SSF55874">
    <property type="entry name" value="ATPase domain of HSP90 chaperone/DNA topoisomerase II/histidine kinase"/>
    <property type="match status" value="1"/>
</dbReference>
<evidence type="ECO:0000256" key="9">
    <source>
        <dbReference type="ARBA" id="ARBA00022692"/>
    </source>
</evidence>
<organism evidence="19 20">
    <name type="scientific">Pectobacterium cacticida</name>
    <dbReference type="NCBI Taxonomy" id="69221"/>
    <lineage>
        <taxon>Bacteria</taxon>
        <taxon>Pseudomonadati</taxon>
        <taxon>Pseudomonadota</taxon>
        <taxon>Gammaproteobacteria</taxon>
        <taxon>Enterobacterales</taxon>
        <taxon>Pectobacteriaceae</taxon>
        <taxon>Pectobacterium</taxon>
    </lineage>
</organism>
<evidence type="ECO:0000256" key="13">
    <source>
        <dbReference type="ARBA" id="ARBA00022989"/>
    </source>
</evidence>
<sequence>MNRLSLRLRLITGFTLLTLMCWSVASLLAWYQTRHNINELFDTQQMLFAKQLAVINPDELRTQSVSLPKTKRLVSQNRGRQEDDALAFAIFTREGKMVLNDGENGKDFIFDYRHNGFTDGELRDDDDAWRIVWLTTADNRYVIAVGQEWEYRQDMTLDIVTTNLMPWLFALPIMLALLFWLVTRELSPLKRITTELERRAPDASTPLAAQHIPQEVRPLVNALNHLFSRISDMLVRERRFTSDAAHELRSPLAALKVQTEVAQLAHDDEIMRRHALINLDKGIDRASRLVDQLLTLSRLDAESSPEGMHPIEFNELLQQAVIEHYHTAQTAGIELTLDLPNTPIIRQGHPLLLTLLVRNLLDNAIRYSHRGGTVSLTLTENSVKVADNGPGLSDEALARIGERFYRPPGQEKSGSGLGISIVNNIAKLHHMQVTFSNQPEGGLVVMVVLPQNSD</sequence>
<evidence type="ECO:0000256" key="16">
    <source>
        <dbReference type="SAM" id="Phobius"/>
    </source>
</evidence>
<dbReference type="PROSITE" id="PS50885">
    <property type="entry name" value="HAMP"/>
    <property type="match status" value="1"/>
</dbReference>
<evidence type="ECO:0000259" key="17">
    <source>
        <dbReference type="PROSITE" id="PS50109"/>
    </source>
</evidence>
<comment type="subcellular location">
    <subcellularLocation>
        <location evidence="2">Cell inner membrane</location>
        <topology evidence="2">Multi-pass membrane protein</topology>
    </subcellularLocation>
</comment>
<evidence type="ECO:0000256" key="5">
    <source>
        <dbReference type="ARBA" id="ARBA00022475"/>
    </source>
</evidence>
<keyword evidence="7" id="KW-0597">Phosphoprotein</keyword>
<dbReference type="InterPro" id="IPR003594">
    <property type="entry name" value="HATPase_dom"/>
</dbReference>
<name>A0ABZ2GAD6_9GAMM</name>
<dbReference type="EC" id="2.7.13.3" evidence="3"/>
<keyword evidence="9 16" id="KW-0812">Transmembrane</keyword>
<dbReference type="EMBL" id="CP125967">
    <property type="protein sequence ID" value="WWO38821.1"/>
    <property type="molecule type" value="Genomic_DNA"/>
</dbReference>
<dbReference type="SUPFAM" id="SSF47384">
    <property type="entry name" value="Homodimeric domain of signal transducing histidine kinase"/>
    <property type="match status" value="1"/>
</dbReference>
<evidence type="ECO:0000256" key="6">
    <source>
        <dbReference type="ARBA" id="ARBA00022519"/>
    </source>
</evidence>
<dbReference type="Proteomes" id="UP001379444">
    <property type="component" value="Chromosome"/>
</dbReference>